<feature type="domain" description="DUF8039" evidence="1">
    <location>
        <begin position="273"/>
        <end position="348"/>
    </location>
</feature>
<gene>
    <name evidence="2" type="ORF">L1049_015155</name>
</gene>
<dbReference type="PANTHER" id="PTHR33018:SF31">
    <property type="entry name" value="TRANSPOSASE, PTTA_EN_SPM, PLANT"/>
    <property type="match status" value="1"/>
</dbReference>
<evidence type="ECO:0000313" key="3">
    <source>
        <dbReference type="Proteomes" id="UP001415857"/>
    </source>
</evidence>
<proteinExistence type="predicted"/>
<reference evidence="2 3" key="1">
    <citation type="journal article" date="2024" name="Plant J.">
        <title>Genome sequences and population genomics reveal climatic adaptation and genomic divergence between two closely related sweetgum species.</title>
        <authorList>
            <person name="Xu W.Q."/>
            <person name="Ren C.Q."/>
            <person name="Zhang X.Y."/>
            <person name="Comes H.P."/>
            <person name="Liu X.H."/>
            <person name="Li Y.G."/>
            <person name="Kettle C.J."/>
            <person name="Jalonen R."/>
            <person name="Gaisberger H."/>
            <person name="Ma Y.Z."/>
            <person name="Qiu Y.X."/>
        </authorList>
    </citation>
    <scope>NUCLEOTIDE SEQUENCE [LARGE SCALE GENOMIC DNA]</scope>
    <source>
        <strain evidence="2">Hangzhou</strain>
    </source>
</reference>
<keyword evidence="3" id="KW-1185">Reference proteome</keyword>
<dbReference type="AlphaFoldDB" id="A0AAP0X2B8"/>
<comment type="caution">
    <text evidence="2">The sequence shown here is derived from an EMBL/GenBank/DDBJ whole genome shotgun (WGS) entry which is preliminary data.</text>
</comment>
<dbReference type="InterPro" id="IPR058352">
    <property type="entry name" value="DUF8039"/>
</dbReference>
<organism evidence="2 3">
    <name type="scientific">Liquidambar formosana</name>
    <name type="common">Formosan gum</name>
    <dbReference type="NCBI Taxonomy" id="63359"/>
    <lineage>
        <taxon>Eukaryota</taxon>
        <taxon>Viridiplantae</taxon>
        <taxon>Streptophyta</taxon>
        <taxon>Embryophyta</taxon>
        <taxon>Tracheophyta</taxon>
        <taxon>Spermatophyta</taxon>
        <taxon>Magnoliopsida</taxon>
        <taxon>eudicotyledons</taxon>
        <taxon>Gunneridae</taxon>
        <taxon>Pentapetalae</taxon>
        <taxon>Saxifragales</taxon>
        <taxon>Altingiaceae</taxon>
        <taxon>Liquidambar</taxon>
    </lineage>
</organism>
<name>A0AAP0X2B8_LIQFO</name>
<dbReference type="Pfam" id="PF26133">
    <property type="entry name" value="DUF8039"/>
    <property type="match status" value="1"/>
</dbReference>
<accession>A0AAP0X2B8</accession>
<sequence length="436" mass="48826">MGSSSKKGKGKGRGITYLPRLTKSRSAGIKHVVEYNSKGVPRGKVATTYSSYCGTLARTRVPIIYANWYEVPKELKDKLWSCVEETFDLDPKSKKNTLSSISLKWKNFKNRLTTKYIIPSMHNIEVLRHPPKLYKDYIEKEHWHSFVKGRISPQFQALRRNQQERRGKNSHNHRLSRKGYVGLEDEIVSGEGLDRSVMWKMARQNKEGFYDDEGVKERAAKIDELTQQVNDGHVKVEGSNDILTLALGKPEHSSGVRGVGKESVKGKPMGKLCSLAVGSLTNVVARGMVVESMGPTVHSIPLGDKNVRVAIDFAIDGNALLPIPVGDELVTVKQAIGSHVAWPKMLVVSTPTEGPLGKRQLPHKKAPAKSLTDNPPVIDYLFNFAEKVFQKKGSIQITFEVDIFGKEFPSYLLLDDISWLCHNEELSVTCIMIYIK</sequence>
<evidence type="ECO:0000313" key="2">
    <source>
        <dbReference type="EMBL" id="KAK9286751.1"/>
    </source>
</evidence>
<dbReference type="PANTHER" id="PTHR33018">
    <property type="entry name" value="OS10G0338966 PROTEIN-RELATED"/>
    <property type="match status" value="1"/>
</dbReference>
<protein>
    <recommendedName>
        <fullName evidence="1">DUF8039 domain-containing protein</fullName>
    </recommendedName>
</protein>
<dbReference type="Proteomes" id="UP001415857">
    <property type="component" value="Unassembled WGS sequence"/>
</dbReference>
<dbReference type="EMBL" id="JBBPBK010000004">
    <property type="protein sequence ID" value="KAK9286751.1"/>
    <property type="molecule type" value="Genomic_DNA"/>
</dbReference>
<evidence type="ECO:0000259" key="1">
    <source>
        <dbReference type="Pfam" id="PF26133"/>
    </source>
</evidence>